<comment type="caution">
    <text evidence="1">The sequence shown here is derived from an EMBL/GenBank/DDBJ whole genome shotgun (WGS) entry which is preliminary data.</text>
</comment>
<name>A0AA39QRY1_9LECA</name>
<accession>A0AA39QRY1</accession>
<protein>
    <submittedName>
        <fullName evidence="1">Uncharacterized protein</fullName>
    </submittedName>
</protein>
<dbReference type="Proteomes" id="UP001166286">
    <property type="component" value="Unassembled WGS sequence"/>
</dbReference>
<dbReference type="EMBL" id="JAFEKC020000024">
    <property type="protein sequence ID" value="KAK0507324.1"/>
    <property type="molecule type" value="Genomic_DNA"/>
</dbReference>
<organism evidence="1 2">
    <name type="scientific">Cladonia borealis</name>
    <dbReference type="NCBI Taxonomy" id="184061"/>
    <lineage>
        <taxon>Eukaryota</taxon>
        <taxon>Fungi</taxon>
        <taxon>Dikarya</taxon>
        <taxon>Ascomycota</taxon>
        <taxon>Pezizomycotina</taxon>
        <taxon>Lecanoromycetes</taxon>
        <taxon>OSLEUM clade</taxon>
        <taxon>Lecanoromycetidae</taxon>
        <taxon>Lecanorales</taxon>
        <taxon>Lecanorineae</taxon>
        <taxon>Cladoniaceae</taxon>
        <taxon>Cladonia</taxon>
    </lineage>
</organism>
<keyword evidence="2" id="KW-1185">Reference proteome</keyword>
<gene>
    <name evidence="1" type="ORF">JMJ35_010362</name>
</gene>
<sequence>MHVFDIPIKIRLKIYSELLVLSEPIMIYHEANTLLYSNNRFQFPERFCFSATPLSAHIAPFLHQIGSVRLHKPHINNLELIRDTCTGIRTLELLVSEDTDNYVLSDSPIAAQALYLLNTHFKHIPSLKEIVINFEVYPEQEPSGDLTKIHDCGWTIKVTKLPKKTWISDDGRVEFDTYEECQAYDEEQRIPYW</sequence>
<evidence type="ECO:0000313" key="1">
    <source>
        <dbReference type="EMBL" id="KAK0507324.1"/>
    </source>
</evidence>
<reference evidence="1" key="1">
    <citation type="submission" date="2023-03" db="EMBL/GenBank/DDBJ databases">
        <title>Complete genome of Cladonia borealis.</title>
        <authorList>
            <person name="Park H."/>
        </authorList>
    </citation>
    <scope>NUCLEOTIDE SEQUENCE</scope>
    <source>
        <strain evidence="1">ANT050790</strain>
    </source>
</reference>
<dbReference type="AlphaFoldDB" id="A0AA39QRY1"/>
<evidence type="ECO:0000313" key="2">
    <source>
        <dbReference type="Proteomes" id="UP001166286"/>
    </source>
</evidence>
<proteinExistence type="predicted"/>